<dbReference type="AlphaFoldDB" id="A0A1F7TP10"/>
<dbReference type="SUPFAM" id="SSF56281">
    <property type="entry name" value="Metallo-hydrolase/oxidoreductase"/>
    <property type="match status" value="1"/>
</dbReference>
<dbReference type="PANTHER" id="PTHR39189">
    <property type="entry name" value="UPF0173 METAL-DEPENDENT HYDROLASE YTKL"/>
    <property type="match status" value="1"/>
</dbReference>
<dbReference type="PANTHER" id="PTHR39189:SF1">
    <property type="entry name" value="UPF0173 METAL-DEPENDENT HYDROLASE YTKL"/>
    <property type="match status" value="1"/>
</dbReference>
<comment type="caution">
    <text evidence="1">The sequence shown here is derived from an EMBL/GenBank/DDBJ whole genome shotgun (WGS) entry which is preliminary data.</text>
</comment>
<dbReference type="Pfam" id="PF13483">
    <property type="entry name" value="Lactamase_B_3"/>
    <property type="match status" value="1"/>
</dbReference>
<name>A0A1F7TP10_9BACT</name>
<proteinExistence type="predicted"/>
<sequence length="207" mass="22164">MQISWHGLGCFEIVTKTSVGEVTVVTDPYDPSTGLRTRALEAHLVTVSGKGSDNVGSVGNHPFVVDMPGEFEVKGVFAYCLAAPTKAGSTLLTRLESEDMTIAHLGSLDRALTDEELEHLKKIDILMVPVGGGRVLDAKKAAEAVAQVEPRVVIPMTYAVDSLKEKLDGVDAFTKALGAARKEEAGKYKVSKKDLPAEDMLLVVLSR</sequence>
<dbReference type="InterPro" id="IPR036866">
    <property type="entry name" value="RibonucZ/Hydroxyglut_hydro"/>
</dbReference>
<gene>
    <name evidence="1" type="ORF">A2856_04305</name>
</gene>
<evidence type="ECO:0008006" key="3">
    <source>
        <dbReference type="Google" id="ProtNLM"/>
    </source>
</evidence>
<dbReference type="Gene3D" id="3.60.15.10">
    <property type="entry name" value="Ribonuclease Z/Hydroxyacylglutathione hydrolase-like"/>
    <property type="match status" value="1"/>
</dbReference>
<dbReference type="Proteomes" id="UP000177885">
    <property type="component" value="Unassembled WGS sequence"/>
</dbReference>
<evidence type="ECO:0000313" key="1">
    <source>
        <dbReference type="EMBL" id="OGL67247.1"/>
    </source>
</evidence>
<protein>
    <recommendedName>
        <fullName evidence="3">Lactamase</fullName>
    </recommendedName>
</protein>
<dbReference type="EMBL" id="MGDT01000003">
    <property type="protein sequence ID" value="OGL67247.1"/>
    <property type="molecule type" value="Genomic_DNA"/>
</dbReference>
<accession>A0A1F7TP10</accession>
<organism evidence="1 2">
    <name type="scientific">Candidatus Uhrbacteria bacterium RIFCSPHIGHO2_01_FULL_63_20</name>
    <dbReference type="NCBI Taxonomy" id="1802385"/>
    <lineage>
        <taxon>Bacteria</taxon>
        <taxon>Candidatus Uhriibacteriota</taxon>
    </lineage>
</organism>
<reference evidence="1 2" key="1">
    <citation type="journal article" date="2016" name="Nat. Commun.">
        <title>Thousands of microbial genomes shed light on interconnected biogeochemical processes in an aquifer system.</title>
        <authorList>
            <person name="Anantharaman K."/>
            <person name="Brown C.T."/>
            <person name="Hug L.A."/>
            <person name="Sharon I."/>
            <person name="Castelle C.J."/>
            <person name="Probst A.J."/>
            <person name="Thomas B.C."/>
            <person name="Singh A."/>
            <person name="Wilkins M.J."/>
            <person name="Karaoz U."/>
            <person name="Brodie E.L."/>
            <person name="Williams K.H."/>
            <person name="Hubbard S.S."/>
            <person name="Banfield J.F."/>
        </authorList>
    </citation>
    <scope>NUCLEOTIDE SEQUENCE [LARGE SCALE GENOMIC DNA]</scope>
</reference>
<evidence type="ECO:0000313" key="2">
    <source>
        <dbReference type="Proteomes" id="UP000177885"/>
    </source>
</evidence>
<dbReference type="STRING" id="1802385.A2856_04305"/>